<protein>
    <submittedName>
        <fullName evidence="2">Type II toxin-antitoxin system RelE/ParE family toxin</fullName>
    </submittedName>
</protein>
<dbReference type="SUPFAM" id="SSF143011">
    <property type="entry name" value="RelE-like"/>
    <property type="match status" value="1"/>
</dbReference>
<accession>A0ABT0NZX2</accession>
<dbReference type="Gene3D" id="3.30.2310.20">
    <property type="entry name" value="RelE-like"/>
    <property type="match status" value="1"/>
</dbReference>
<keyword evidence="1" id="KW-1277">Toxin-antitoxin system</keyword>
<evidence type="ECO:0000313" key="2">
    <source>
        <dbReference type="EMBL" id="MCL3996292.1"/>
    </source>
</evidence>
<sequence length="83" mass="9749">MTREVQWEPAALNEATGFLKDDPEGVDTLLQATDRLTEDPRPEGSRAWGVHHRRLHRGPWRILYRVDEEARTLHIEHLGRTRE</sequence>
<dbReference type="RefSeq" id="WP_249491422.1">
    <property type="nucleotide sequence ID" value="NZ_JAMCCK010000033.1"/>
</dbReference>
<dbReference type="Proteomes" id="UP001202052">
    <property type="component" value="Unassembled WGS sequence"/>
</dbReference>
<dbReference type="Pfam" id="PF05016">
    <property type="entry name" value="ParE_toxin"/>
    <property type="match status" value="1"/>
</dbReference>
<gene>
    <name evidence="2" type="ORF">M4438_22730</name>
</gene>
<evidence type="ECO:0000256" key="1">
    <source>
        <dbReference type="ARBA" id="ARBA00022649"/>
    </source>
</evidence>
<dbReference type="EMBL" id="JAMCCK010000033">
    <property type="protein sequence ID" value="MCL3996292.1"/>
    <property type="molecule type" value="Genomic_DNA"/>
</dbReference>
<dbReference type="InterPro" id="IPR035093">
    <property type="entry name" value="RelE/ParE_toxin_dom_sf"/>
</dbReference>
<keyword evidence="3" id="KW-1185">Reference proteome</keyword>
<evidence type="ECO:0000313" key="3">
    <source>
        <dbReference type="Proteomes" id="UP001202052"/>
    </source>
</evidence>
<dbReference type="InterPro" id="IPR007712">
    <property type="entry name" value="RelE/ParE_toxin"/>
</dbReference>
<reference evidence="2 3" key="1">
    <citation type="submission" date="2022-05" db="EMBL/GenBank/DDBJ databases">
        <title>Genome Resource of Streptomyces lavenduligriseus GA1-1, a Strain with Broad-Spectrum Antifungal Activity against Phytopathogenic Fungi.</title>
        <authorList>
            <person name="Qi D."/>
        </authorList>
    </citation>
    <scope>NUCLEOTIDE SEQUENCE [LARGE SCALE GENOMIC DNA]</scope>
    <source>
        <strain evidence="2 3">GA1-1</strain>
    </source>
</reference>
<proteinExistence type="predicted"/>
<name>A0ABT0NZX2_9ACTN</name>
<organism evidence="2 3">
    <name type="scientific">Streptomyces lavenduligriseus</name>
    <dbReference type="NCBI Taxonomy" id="67315"/>
    <lineage>
        <taxon>Bacteria</taxon>
        <taxon>Bacillati</taxon>
        <taxon>Actinomycetota</taxon>
        <taxon>Actinomycetes</taxon>
        <taxon>Kitasatosporales</taxon>
        <taxon>Streptomycetaceae</taxon>
        <taxon>Streptomyces</taxon>
    </lineage>
</organism>
<comment type="caution">
    <text evidence="2">The sequence shown here is derived from an EMBL/GenBank/DDBJ whole genome shotgun (WGS) entry which is preliminary data.</text>
</comment>